<sequence>MSHSTTSSATSSLLLLLMLLLYLVSAALARPWIMFKAASPAVDGRADDWSPLLLQALPKGPVTRSGPSTCTHSTARSGGVRRCPLKLNRVGEKRKQIAPPPPPPPL</sequence>
<feature type="chain" id="PRO_5042904897" evidence="1">
    <location>
        <begin position="30"/>
        <end position="106"/>
    </location>
</feature>
<protein>
    <submittedName>
        <fullName evidence="2">Uncharacterized protein</fullName>
    </submittedName>
</protein>
<organism evidence="2 3">
    <name type="scientific">Canna indica</name>
    <name type="common">Indian-shot</name>
    <dbReference type="NCBI Taxonomy" id="4628"/>
    <lineage>
        <taxon>Eukaryota</taxon>
        <taxon>Viridiplantae</taxon>
        <taxon>Streptophyta</taxon>
        <taxon>Embryophyta</taxon>
        <taxon>Tracheophyta</taxon>
        <taxon>Spermatophyta</taxon>
        <taxon>Magnoliopsida</taxon>
        <taxon>Liliopsida</taxon>
        <taxon>Zingiberales</taxon>
        <taxon>Cannaceae</taxon>
        <taxon>Canna</taxon>
    </lineage>
</organism>
<dbReference type="EMBL" id="CP136891">
    <property type="protein sequence ID" value="WOK96597.1"/>
    <property type="molecule type" value="Genomic_DNA"/>
</dbReference>
<keyword evidence="1" id="KW-0732">Signal</keyword>
<evidence type="ECO:0000256" key="1">
    <source>
        <dbReference type="SAM" id="SignalP"/>
    </source>
</evidence>
<dbReference type="Proteomes" id="UP001327560">
    <property type="component" value="Chromosome 2"/>
</dbReference>
<accession>A0AAQ3JUY1</accession>
<proteinExistence type="predicted"/>
<gene>
    <name evidence="2" type="ORF">Cni_G05304</name>
</gene>
<reference evidence="2 3" key="1">
    <citation type="submission" date="2023-10" db="EMBL/GenBank/DDBJ databases">
        <title>Chromosome-scale genome assembly provides insights into flower coloration mechanisms of Canna indica.</title>
        <authorList>
            <person name="Li C."/>
        </authorList>
    </citation>
    <scope>NUCLEOTIDE SEQUENCE [LARGE SCALE GENOMIC DNA]</scope>
    <source>
        <tissue evidence="2">Flower</tissue>
    </source>
</reference>
<keyword evidence="3" id="KW-1185">Reference proteome</keyword>
<feature type="signal peptide" evidence="1">
    <location>
        <begin position="1"/>
        <end position="29"/>
    </location>
</feature>
<name>A0AAQ3JUY1_9LILI</name>
<evidence type="ECO:0000313" key="3">
    <source>
        <dbReference type="Proteomes" id="UP001327560"/>
    </source>
</evidence>
<evidence type="ECO:0000313" key="2">
    <source>
        <dbReference type="EMBL" id="WOK96597.1"/>
    </source>
</evidence>
<dbReference type="AlphaFoldDB" id="A0AAQ3JUY1"/>